<reference evidence="1" key="1">
    <citation type="journal article" date="2021" name="Microb. Physiol.">
        <title>Proteogenomic Insights into the Physiology of Marine, Sulfate-Reducing, Filamentous Desulfonema limicola and Desulfonema magnum.</title>
        <authorList>
            <person name="Schnaars V."/>
            <person name="Wohlbrand L."/>
            <person name="Scheve S."/>
            <person name="Hinrichs C."/>
            <person name="Reinhardt R."/>
            <person name="Rabus R."/>
        </authorList>
    </citation>
    <scope>NUCLEOTIDE SEQUENCE</scope>
    <source>
        <strain evidence="1">4be13</strain>
    </source>
</reference>
<name>A0A975BPT9_9BACT</name>
<dbReference type="AlphaFoldDB" id="A0A975BPT9"/>
<dbReference type="PANTHER" id="PTHR34235">
    <property type="entry name" value="SLR1203 PROTEIN-RELATED"/>
    <property type="match status" value="1"/>
</dbReference>
<dbReference type="EMBL" id="CP061800">
    <property type="protein sequence ID" value="QTA88855.1"/>
    <property type="molecule type" value="Genomic_DNA"/>
</dbReference>
<evidence type="ECO:0000313" key="1">
    <source>
        <dbReference type="EMBL" id="QTA88855.1"/>
    </source>
</evidence>
<gene>
    <name evidence="1" type="ORF">dnm_049020</name>
</gene>
<proteinExistence type="predicted"/>
<dbReference type="InterPro" id="IPR002636">
    <property type="entry name" value="DUF29"/>
</dbReference>
<sequence length="147" mass="17140">MNNLAAVYDQDFYLWLCQNTELLREGRIEEIDIENIAEELDAMGKSQHRELLSRLRVLFAHLLKWQFQPDHRSGSWKGTILEQRYQIEQLLEMSPSLKHKMEQKISKAYNKAVGYAAAETGISKSVFPKTCPYVLEEALDEDFYPEA</sequence>
<dbReference type="RefSeq" id="WP_207683428.1">
    <property type="nucleotide sequence ID" value="NZ_CP061800.1"/>
</dbReference>
<keyword evidence="2" id="KW-1185">Reference proteome</keyword>
<organism evidence="1 2">
    <name type="scientific">Desulfonema magnum</name>
    <dbReference type="NCBI Taxonomy" id="45655"/>
    <lineage>
        <taxon>Bacteria</taxon>
        <taxon>Pseudomonadati</taxon>
        <taxon>Thermodesulfobacteriota</taxon>
        <taxon>Desulfobacteria</taxon>
        <taxon>Desulfobacterales</taxon>
        <taxon>Desulfococcaceae</taxon>
        <taxon>Desulfonema</taxon>
    </lineage>
</organism>
<evidence type="ECO:0000313" key="2">
    <source>
        <dbReference type="Proteomes" id="UP000663722"/>
    </source>
</evidence>
<dbReference type="Proteomes" id="UP000663722">
    <property type="component" value="Chromosome"/>
</dbReference>
<accession>A0A975BPT9</accession>
<dbReference type="Pfam" id="PF01724">
    <property type="entry name" value="DUF29"/>
    <property type="match status" value="1"/>
</dbReference>
<protein>
    <submittedName>
        <fullName evidence="1">DUF29</fullName>
    </submittedName>
</protein>
<dbReference type="KEGG" id="dmm:dnm_049020"/>
<dbReference type="Gene3D" id="1.20.1220.20">
    <property type="entry name" value="Uncharcterised protein PF01724"/>
    <property type="match status" value="1"/>
</dbReference>